<protein>
    <recommendedName>
        <fullName evidence="1">non-specific serine/threonine protein kinase</fullName>
        <ecNumber evidence="1">2.7.11.1</ecNumber>
    </recommendedName>
</protein>
<feature type="region of interest" description="Disordered" evidence="7">
    <location>
        <begin position="1"/>
        <end position="33"/>
    </location>
</feature>
<dbReference type="SUPFAM" id="SSF56112">
    <property type="entry name" value="Protein kinase-like (PK-like)"/>
    <property type="match status" value="1"/>
</dbReference>
<dbReference type="CDD" id="cd14019">
    <property type="entry name" value="STKc_Cdc7"/>
    <property type="match status" value="1"/>
</dbReference>
<dbReference type="STRING" id="133385.A0A2T9YLS0"/>
<evidence type="ECO:0000256" key="6">
    <source>
        <dbReference type="ARBA" id="ARBA00022840"/>
    </source>
</evidence>
<comment type="caution">
    <text evidence="9">The sequence shown here is derived from an EMBL/GenBank/DDBJ whole genome shotgun (WGS) entry which is preliminary data.</text>
</comment>
<dbReference type="OrthoDB" id="10020333at2759"/>
<evidence type="ECO:0000313" key="10">
    <source>
        <dbReference type="Proteomes" id="UP000245383"/>
    </source>
</evidence>
<keyword evidence="10" id="KW-1185">Reference proteome</keyword>
<evidence type="ECO:0000256" key="7">
    <source>
        <dbReference type="SAM" id="MobiDB-lite"/>
    </source>
</evidence>
<feature type="compositionally biased region" description="Polar residues" evidence="7">
    <location>
        <begin position="1"/>
        <end position="16"/>
    </location>
</feature>
<dbReference type="PANTHER" id="PTHR44167:SF23">
    <property type="entry name" value="CDC7 KINASE, ISOFORM A-RELATED"/>
    <property type="match status" value="1"/>
</dbReference>
<evidence type="ECO:0000256" key="5">
    <source>
        <dbReference type="ARBA" id="ARBA00022777"/>
    </source>
</evidence>
<dbReference type="PROSITE" id="PS00108">
    <property type="entry name" value="PROTEIN_KINASE_ST"/>
    <property type="match status" value="1"/>
</dbReference>
<reference evidence="9 10" key="1">
    <citation type="journal article" date="2018" name="MBio">
        <title>Comparative Genomics Reveals the Core Gene Toolbox for the Fungus-Insect Symbiosis.</title>
        <authorList>
            <person name="Wang Y."/>
            <person name="Stata M."/>
            <person name="Wang W."/>
            <person name="Stajich J.E."/>
            <person name="White M.M."/>
            <person name="Moncalvo J.M."/>
        </authorList>
    </citation>
    <scope>NUCLEOTIDE SEQUENCE [LARGE SCALE GENOMIC DNA]</scope>
    <source>
        <strain evidence="9 10">SWE-8-4</strain>
    </source>
</reference>
<organism evidence="9 10">
    <name type="scientific">Smittium simulii</name>
    <dbReference type="NCBI Taxonomy" id="133385"/>
    <lineage>
        <taxon>Eukaryota</taxon>
        <taxon>Fungi</taxon>
        <taxon>Fungi incertae sedis</taxon>
        <taxon>Zoopagomycota</taxon>
        <taxon>Kickxellomycotina</taxon>
        <taxon>Harpellomycetes</taxon>
        <taxon>Harpellales</taxon>
        <taxon>Legeriomycetaceae</taxon>
        <taxon>Smittium</taxon>
    </lineage>
</organism>
<dbReference type="SMART" id="SM00220">
    <property type="entry name" value="S_TKc"/>
    <property type="match status" value="1"/>
</dbReference>
<dbReference type="EC" id="2.7.11.1" evidence="1"/>
<dbReference type="Gene3D" id="1.10.510.10">
    <property type="entry name" value="Transferase(Phosphotransferase) domain 1"/>
    <property type="match status" value="1"/>
</dbReference>
<evidence type="ECO:0000256" key="2">
    <source>
        <dbReference type="ARBA" id="ARBA00022527"/>
    </source>
</evidence>
<evidence type="ECO:0000259" key="8">
    <source>
        <dbReference type="PROSITE" id="PS50011"/>
    </source>
</evidence>
<keyword evidence="4" id="KW-0547">Nucleotide-binding</keyword>
<evidence type="ECO:0000313" key="9">
    <source>
        <dbReference type="EMBL" id="PVU93287.1"/>
    </source>
</evidence>
<dbReference type="GO" id="GO:0005634">
    <property type="term" value="C:nucleus"/>
    <property type="evidence" value="ECO:0007669"/>
    <property type="project" value="TreeGrafter"/>
</dbReference>
<evidence type="ECO:0000256" key="3">
    <source>
        <dbReference type="ARBA" id="ARBA00022679"/>
    </source>
</evidence>
<dbReference type="GO" id="GO:0004674">
    <property type="term" value="F:protein serine/threonine kinase activity"/>
    <property type="evidence" value="ECO:0007669"/>
    <property type="project" value="UniProtKB-KW"/>
</dbReference>
<dbReference type="InterPro" id="IPR011009">
    <property type="entry name" value="Kinase-like_dom_sf"/>
</dbReference>
<dbReference type="GO" id="GO:0044773">
    <property type="term" value="P:mitotic DNA damage checkpoint signaling"/>
    <property type="evidence" value="ECO:0007669"/>
    <property type="project" value="TreeGrafter"/>
</dbReference>
<dbReference type="InterPro" id="IPR008271">
    <property type="entry name" value="Ser/Thr_kinase_AS"/>
</dbReference>
<accession>A0A2T9YLS0</accession>
<dbReference type="InterPro" id="IPR000719">
    <property type="entry name" value="Prot_kinase_dom"/>
</dbReference>
<evidence type="ECO:0000256" key="4">
    <source>
        <dbReference type="ARBA" id="ARBA00022741"/>
    </source>
</evidence>
<dbReference type="GO" id="GO:0005524">
    <property type="term" value="F:ATP binding"/>
    <property type="evidence" value="ECO:0007669"/>
    <property type="project" value="UniProtKB-KW"/>
</dbReference>
<keyword evidence="5" id="KW-0418">Kinase</keyword>
<dbReference type="Gene3D" id="3.30.200.20">
    <property type="entry name" value="Phosphorylase Kinase, domain 1"/>
    <property type="match status" value="1"/>
</dbReference>
<dbReference type="PANTHER" id="PTHR44167">
    <property type="entry name" value="OVARIAN-SPECIFIC SERINE/THREONINE-PROTEIN KINASE LOK-RELATED"/>
    <property type="match status" value="1"/>
</dbReference>
<dbReference type="Pfam" id="PF00069">
    <property type="entry name" value="Pkinase"/>
    <property type="match status" value="2"/>
</dbReference>
<keyword evidence="6" id="KW-0067">ATP-binding</keyword>
<keyword evidence="2" id="KW-0723">Serine/threonine-protein kinase</keyword>
<dbReference type="PROSITE" id="PS50011">
    <property type="entry name" value="PROTEIN_KINASE_DOM"/>
    <property type="match status" value="1"/>
</dbReference>
<gene>
    <name evidence="9" type="ORF">BB561_003362</name>
</gene>
<dbReference type="AlphaFoldDB" id="A0A2T9YLS0"/>
<name>A0A2T9YLS0_9FUNG</name>
<dbReference type="EMBL" id="MBFR01000133">
    <property type="protein sequence ID" value="PVU93287.1"/>
    <property type="molecule type" value="Genomic_DNA"/>
</dbReference>
<proteinExistence type="predicted"/>
<evidence type="ECO:0000256" key="1">
    <source>
        <dbReference type="ARBA" id="ARBA00012513"/>
    </source>
</evidence>
<keyword evidence="3" id="KW-0808">Transferase</keyword>
<feature type="domain" description="Protein kinase" evidence="8">
    <location>
        <begin position="100"/>
        <end position="461"/>
    </location>
</feature>
<dbReference type="Proteomes" id="UP000245383">
    <property type="component" value="Unassembled WGS sequence"/>
</dbReference>
<sequence length="469" mass="53574">MQHQDPSALYSDSQLKYENLDENEESLEKNSKKPRLSKEIIDNNILVKSELTEPAIDVKLNALPSWIISVTKKASKYISADEKYEILDLYKKFPEVKSSYIILSKIGEGTFSTVYKAIDFNQHIYDNSKWKPLLFDQATEDSSQKPSESKFVALKKIYVTSSPKRIANEISILKDLSNCSRVVPLLTAIRQRDQVVIVLPYISSDDFRTYYLNLSLEEIQYYLQSMFEALAYTHSKGIIHRDVKPSNFLYSVKQRKGVLVDFGLAEREDSQDTTRMNKSAINRMVPNLTPDLAARIYRSINENGTPGVPRKDNRPSIRANRAGTRGFRAPEVLFKKPHQTVSIDVWSAGVILLCFLTKRFPFFQSTDDTEALLEIAVLFGKVQMERLAFELNRTFYSNVPTVKNRGIRFEALIKTYSQDSWKNDPASSIKLPQAIDFLKKCLTLNPSNRITSAEALVHPFLSQAIPKNE</sequence>